<dbReference type="InterPro" id="IPR029494">
    <property type="entry name" value="DarT"/>
</dbReference>
<comment type="caution">
    <text evidence="6">Lacks conserved residue(s) required for the propagation of feature annotation.</text>
</comment>
<comment type="similarity">
    <text evidence="6">Belongs to the DarT ADP-ribosyltransferase family.</text>
</comment>
<comment type="caution">
    <text evidence="8">The sequence shown here is derived from an EMBL/GenBank/DDBJ whole genome shotgun (WGS) entry which is preliminary data.</text>
</comment>
<evidence type="ECO:0000259" key="7">
    <source>
        <dbReference type="PROSITE" id="PS52018"/>
    </source>
</evidence>
<dbReference type="EMBL" id="JAAAML010000001">
    <property type="protein sequence ID" value="MCO6406898.1"/>
    <property type="molecule type" value="Genomic_DNA"/>
</dbReference>
<evidence type="ECO:0000313" key="8">
    <source>
        <dbReference type="EMBL" id="MCO6406898.1"/>
    </source>
</evidence>
<feature type="domain" description="DarT" evidence="7">
    <location>
        <begin position="4"/>
        <end position="237"/>
    </location>
</feature>
<reference evidence="8 9" key="1">
    <citation type="submission" date="2020-01" db="EMBL/GenBank/DDBJ databases">
        <title>Genomes of bacteria type strains.</title>
        <authorList>
            <person name="Chen J."/>
            <person name="Zhu S."/>
            <person name="Yang J."/>
        </authorList>
    </citation>
    <scope>NUCLEOTIDE SEQUENCE [LARGE SCALE GENOMIC DNA]</scope>
    <source>
        <strain evidence="8 9">DSM 16655</strain>
    </source>
</reference>
<feature type="binding site" evidence="6">
    <location>
        <begin position="8"/>
        <end position="10"/>
    </location>
    <ligand>
        <name>NAD(+)</name>
        <dbReference type="ChEBI" id="CHEBI:57540"/>
    </ligand>
</feature>
<evidence type="ECO:0000256" key="3">
    <source>
        <dbReference type="ARBA" id="ARBA00022679"/>
    </source>
</evidence>
<evidence type="ECO:0000256" key="4">
    <source>
        <dbReference type="ARBA" id="ARBA00022695"/>
    </source>
</evidence>
<sequence>MPKRFIFRQVYHEDLATFLADGEIRAKRYQPIQRCHQTSYQEIVDRRGTNEFQMPNGGVVNDFVPFYFSPITSFTYTIFRKNVPLVSPDGEHLRQACEDERIFLVSSPEMFRGSDLFTCFSDFALNSKAPLPTVETDLDKLEAHVHWDVFDENPQIAAIPEIGYAGVCQWFQNMASPANRMTRSSKRMAEFLVHQTVPLDKVLCIIAKTDAMKDTVSAMMAASAWNIPIYKKRGCYYG</sequence>
<gene>
    <name evidence="8" type="ORF">GTW23_01825</name>
</gene>
<keyword evidence="1 6" id="KW-1277">Toxin-antitoxin system</keyword>
<dbReference type="PROSITE" id="PS52018">
    <property type="entry name" value="DART"/>
    <property type="match status" value="1"/>
</dbReference>
<proteinExistence type="inferred from homology"/>
<keyword evidence="2 6" id="KW-0328">Glycosyltransferase</keyword>
<evidence type="ECO:0000256" key="2">
    <source>
        <dbReference type="ARBA" id="ARBA00022676"/>
    </source>
</evidence>
<accession>A0ABT1CLT0</accession>
<keyword evidence="3 6" id="KW-0808">Transferase</keyword>
<feature type="active site" evidence="6">
    <location>
        <position position="190"/>
    </location>
</feature>
<feature type="active site" description="Proton acceptor" evidence="6">
    <location>
        <position position="47"/>
    </location>
</feature>
<organism evidence="8 9">
    <name type="scientific">Hoeflea alexandrii</name>
    <dbReference type="NCBI Taxonomy" id="288436"/>
    <lineage>
        <taxon>Bacteria</taxon>
        <taxon>Pseudomonadati</taxon>
        <taxon>Pseudomonadota</taxon>
        <taxon>Alphaproteobacteria</taxon>
        <taxon>Hyphomicrobiales</taxon>
        <taxon>Rhizobiaceae</taxon>
        <taxon>Hoeflea</taxon>
    </lineage>
</organism>
<evidence type="ECO:0000256" key="1">
    <source>
        <dbReference type="ARBA" id="ARBA00022649"/>
    </source>
</evidence>
<evidence type="ECO:0000313" key="9">
    <source>
        <dbReference type="Proteomes" id="UP001320715"/>
    </source>
</evidence>
<dbReference type="RefSeq" id="WP_252914394.1">
    <property type="nucleotide sequence ID" value="NZ_JAAAML010000001.1"/>
</dbReference>
<name>A0ABT1CLT0_9HYPH</name>
<protein>
    <submittedName>
        <fullName evidence="8">DUF4433 domain-containing protein</fullName>
    </submittedName>
</protein>
<keyword evidence="9" id="KW-1185">Reference proteome</keyword>
<comment type="catalytic activity">
    <reaction evidence="6">
        <text>a thymidine in DNA + NAD(+) = an N-(ADP-alpha-D-ribosyl)-thymidine in DNA + nicotinamide + H(+)</text>
        <dbReference type="Rhea" id="RHEA:71651"/>
        <dbReference type="Rhea" id="RHEA-COMP:13556"/>
        <dbReference type="Rhea" id="RHEA-COMP:18051"/>
        <dbReference type="ChEBI" id="CHEBI:15378"/>
        <dbReference type="ChEBI" id="CHEBI:17154"/>
        <dbReference type="ChEBI" id="CHEBI:57540"/>
        <dbReference type="ChEBI" id="CHEBI:137386"/>
        <dbReference type="ChEBI" id="CHEBI:191199"/>
    </reaction>
</comment>
<dbReference type="Pfam" id="PF14487">
    <property type="entry name" value="DarT"/>
    <property type="match status" value="1"/>
</dbReference>
<evidence type="ECO:0000256" key="5">
    <source>
        <dbReference type="ARBA" id="ARBA00023125"/>
    </source>
</evidence>
<feature type="binding site" evidence="6">
    <location>
        <position position="47"/>
    </location>
    <ligand>
        <name>NAD(+)</name>
        <dbReference type="ChEBI" id="CHEBI:57540"/>
    </ligand>
</feature>
<keyword evidence="4 6" id="KW-0548">Nucleotidyltransferase</keyword>
<evidence type="ECO:0000256" key="6">
    <source>
        <dbReference type="PROSITE-ProRule" id="PRU01362"/>
    </source>
</evidence>
<keyword evidence="5 6" id="KW-0238">DNA-binding</keyword>
<dbReference type="Proteomes" id="UP001320715">
    <property type="component" value="Unassembled WGS sequence"/>
</dbReference>